<evidence type="ECO:0000313" key="3">
    <source>
        <dbReference type="Proteomes" id="UP000269221"/>
    </source>
</evidence>
<sequence length="101" mass="11775">MVKDLEKKPYKEQLRSLHLFSLEETEARPHSSRNLLKKRSRGVGTDLFTLIDRDRTQGNGMKLSQEKFRLDVTECFSPREWWGTETGSSGKWSQHQHSKGV</sequence>
<dbReference type="EMBL" id="QRBI01000120">
    <property type="protein sequence ID" value="RMC06770.1"/>
    <property type="molecule type" value="Genomic_DNA"/>
</dbReference>
<evidence type="ECO:0000313" key="2">
    <source>
        <dbReference type="EMBL" id="RMC06770.1"/>
    </source>
</evidence>
<comment type="caution">
    <text evidence="2">The sequence shown here is derived from an EMBL/GenBank/DDBJ whole genome shotgun (WGS) entry which is preliminary data.</text>
</comment>
<reference evidence="2 3" key="1">
    <citation type="submission" date="2018-07" db="EMBL/GenBank/DDBJ databases">
        <title>A high quality draft genome assembly of the barn swallow (H. rustica rustica).</title>
        <authorList>
            <person name="Formenti G."/>
            <person name="Chiara M."/>
            <person name="Poveda L."/>
            <person name="Francoijs K.-J."/>
            <person name="Bonisoli-Alquati A."/>
            <person name="Canova L."/>
            <person name="Gianfranceschi L."/>
            <person name="Horner D.S."/>
            <person name="Saino N."/>
        </authorList>
    </citation>
    <scope>NUCLEOTIDE SEQUENCE [LARGE SCALE GENOMIC DNA]</scope>
    <source>
        <strain evidence="2">Chelidonia</strain>
        <tissue evidence="2">Blood</tissue>
    </source>
</reference>
<keyword evidence="3" id="KW-1185">Reference proteome</keyword>
<dbReference type="STRING" id="333673.A0A3M0K6T0"/>
<evidence type="ECO:0000256" key="1">
    <source>
        <dbReference type="SAM" id="MobiDB-lite"/>
    </source>
</evidence>
<organism evidence="2 3">
    <name type="scientific">Hirundo rustica rustica</name>
    <dbReference type="NCBI Taxonomy" id="333673"/>
    <lineage>
        <taxon>Eukaryota</taxon>
        <taxon>Metazoa</taxon>
        <taxon>Chordata</taxon>
        <taxon>Craniata</taxon>
        <taxon>Vertebrata</taxon>
        <taxon>Euteleostomi</taxon>
        <taxon>Archelosauria</taxon>
        <taxon>Archosauria</taxon>
        <taxon>Dinosauria</taxon>
        <taxon>Saurischia</taxon>
        <taxon>Theropoda</taxon>
        <taxon>Coelurosauria</taxon>
        <taxon>Aves</taxon>
        <taxon>Neognathae</taxon>
        <taxon>Neoaves</taxon>
        <taxon>Telluraves</taxon>
        <taxon>Australaves</taxon>
        <taxon>Passeriformes</taxon>
        <taxon>Sylvioidea</taxon>
        <taxon>Hirundinidae</taxon>
        <taxon>Hirundo</taxon>
    </lineage>
</organism>
<name>A0A3M0K6T0_HIRRU</name>
<dbReference type="AlphaFoldDB" id="A0A3M0K6T0"/>
<gene>
    <name evidence="2" type="ORF">DUI87_16216</name>
</gene>
<proteinExistence type="predicted"/>
<feature type="region of interest" description="Disordered" evidence="1">
    <location>
        <begin position="81"/>
        <end position="101"/>
    </location>
</feature>
<accession>A0A3M0K6T0</accession>
<dbReference type="Proteomes" id="UP000269221">
    <property type="component" value="Unassembled WGS sequence"/>
</dbReference>
<protein>
    <submittedName>
        <fullName evidence="2">Uncharacterized protein</fullName>
    </submittedName>
</protein>
<dbReference type="OrthoDB" id="6378258at2759"/>